<reference evidence="2 3" key="2">
    <citation type="submission" date="2018-11" db="EMBL/GenBank/DDBJ databases">
        <authorList>
            <consortium name="Pathogen Informatics"/>
        </authorList>
    </citation>
    <scope>NUCLEOTIDE SEQUENCE [LARGE SCALE GENOMIC DNA]</scope>
    <source>
        <strain evidence="2 3">NST_G2</strain>
    </source>
</reference>
<organism evidence="4">
    <name type="scientific">Schistocephalus solidus</name>
    <name type="common">Tapeworm</name>
    <dbReference type="NCBI Taxonomy" id="70667"/>
    <lineage>
        <taxon>Eukaryota</taxon>
        <taxon>Metazoa</taxon>
        <taxon>Spiralia</taxon>
        <taxon>Lophotrochozoa</taxon>
        <taxon>Platyhelminthes</taxon>
        <taxon>Cestoda</taxon>
        <taxon>Eucestoda</taxon>
        <taxon>Diphyllobothriidea</taxon>
        <taxon>Diphyllobothriidae</taxon>
        <taxon>Schistocephalus</taxon>
    </lineage>
</organism>
<evidence type="ECO:0000313" key="3">
    <source>
        <dbReference type="Proteomes" id="UP000275846"/>
    </source>
</evidence>
<dbReference type="Proteomes" id="UP000275846">
    <property type="component" value="Unassembled WGS sequence"/>
</dbReference>
<dbReference type="AlphaFoldDB" id="A0A183SCS5"/>
<reference evidence="4" key="1">
    <citation type="submission" date="2016-06" db="UniProtKB">
        <authorList>
            <consortium name="WormBaseParasite"/>
        </authorList>
    </citation>
    <scope>IDENTIFICATION</scope>
</reference>
<dbReference type="WBParaSite" id="SSLN_0000209201-mRNA-1">
    <property type="protein sequence ID" value="SSLN_0000209201-mRNA-1"/>
    <property type="gene ID" value="SSLN_0000209201"/>
</dbReference>
<accession>A0A183SCS5</accession>
<evidence type="ECO:0000313" key="2">
    <source>
        <dbReference type="EMBL" id="VDL88408.1"/>
    </source>
</evidence>
<proteinExistence type="predicted"/>
<sequence length="96" mass="10516">MTPSDVIDPNVLEYVRGVYSTLALDMKSQQANAVRTETVPPPVSTLLRPKSAENTEEPQAGPSRSTAFCTVKTVLPDVADDLIQVFNPIAFLYKFC</sequence>
<keyword evidence="3" id="KW-1185">Reference proteome</keyword>
<gene>
    <name evidence="2" type="ORF">SSLN_LOCUS2023</name>
</gene>
<name>A0A183SCS5_SCHSO</name>
<evidence type="ECO:0000313" key="4">
    <source>
        <dbReference type="WBParaSite" id="SSLN_0000209201-mRNA-1"/>
    </source>
</evidence>
<dbReference type="EMBL" id="UYSU01013453">
    <property type="protein sequence ID" value="VDL88408.1"/>
    <property type="molecule type" value="Genomic_DNA"/>
</dbReference>
<feature type="region of interest" description="Disordered" evidence="1">
    <location>
        <begin position="31"/>
        <end position="64"/>
    </location>
</feature>
<evidence type="ECO:0000256" key="1">
    <source>
        <dbReference type="SAM" id="MobiDB-lite"/>
    </source>
</evidence>
<protein>
    <submittedName>
        <fullName evidence="2 4">Uncharacterized protein</fullName>
    </submittedName>
</protein>